<dbReference type="InParanoid" id="A0A061E0Z6"/>
<dbReference type="EMBL" id="CM001880">
    <property type="protein sequence ID" value="EOX98016.1"/>
    <property type="molecule type" value="Genomic_DNA"/>
</dbReference>
<name>A0A061E0Z6_THECC</name>
<dbReference type="Proteomes" id="UP000026915">
    <property type="component" value="Chromosome 2"/>
</dbReference>
<dbReference type="AlphaFoldDB" id="A0A061E0Z6"/>
<dbReference type="HOGENOM" id="CLU_2502446_0_0_1"/>
<evidence type="ECO:0000313" key="1">
    <source>
        <dbReference type="EMBL" id="EOX98016.1"/>
    </source>
</evidence>
<evidence type="ECO:0000313" key="2">
    <source>
        <dbReference type="Proteomes" id="UP000026915"/>
    </source>
</evidence>
<gene>
    <name evidence="1" type="ORF">TCM_006882</name>
</gene>
<accession>A0A061E0Z6</accession>
<dbReference type="Gramene" id="EOX98016">
    <property type="protein sequence ID" value="EOX98016"/>
    <property type="gene ID" value="TCM_006882"/>
</dbReference>
<sequence length="86" mass="10100">MMKNSQPHTKLILIDDLYEDLFGRIWERSRPVHACQWLQSRQLTLVADHSPLLAIEYGPSEGEGIGYKSDYSDRVCLQWQRNFNFS</sequence>
<proteinExistence type="predicted"/>
<reference evidence="1 2" key="1">
    <citation type="journal article" date="2013" name="Genome Biol.">
        <title>The genome sequence of the most widely cultivated cacao type and its use to identify candidate genes regulating pod color.</title>
        <authorList>
            <person name="Motamayor J.C."/>
            <person name="Mockaitis K."/>
            <person name="Schmutz J."/>
            <person name="Haiminen N."/>
            <person name="Iii D.L."/>
            <person name="Cornejo O."/>
            <person name="Findley S.D."/>
            <person name="Zheng P."/>
            <person name="Utro F."/>
            <person name="Royaert S."/>
            <person name="Saski C."/>
            <person name="Jenkins J."/>
            <person name="Podicheti R."/>
            <person name="Zhao M."/>
            <person name="Scheffler B.E."/>
            <person name="Stack J.C."/>
            <person name="Feltus F.A."/>
            <person name="Mustiga G.M."/>
            <person name="Amores F."/>
            <person name="Phillips W."/>
            <person name="Marelli J.P."/>
            <person name="May G.D."/>
            <person name="Shapiro H."/>
            <person name="Ma J."/>
            <person name="Bustamante C.D."/>
            <person name="Schnell R.J."/>
            <person name="Main D."/>
            <person name="Gilbert D."/>
            <person name="Parida L."/>
            <person name="Kuhn D.N."/>
        </authorList>
    </citation>
    <scope>NUCLEOTIDE SEQUENCE [LARGE SCALE GENOMIC DNA]</scope>
    <source>
        <strain evidence="2">cv. Matina 1-6</strain>
    </source>
</reference>
<keyword evidence="2" id="KW-1185">Reference proteome</keyword>
<organism evidence="1 2">
    <name type="scientific">Theobroma cacao</name>
    <name type="common">Cacao</name>
    <name type="synonym">Cocoa</name>
    <dbReference type="NCBI Taxonomy" id="3641"/>
    <lineage>
        <taxon>Eukaryota</taxon>
        <taxon>Viridiplantae</taxon>
        <taxon>Streptophyta</taxon>
        <taxon>Embryophyta</taxon>
        <taxon>Tracheophyta</taxon>
        <taxon>Spermatophyta</taxon>
        <taxon>Magnoliopsida</taxon>
        <taxon>eudicotyledons</taxon>
        <taxon>Gunneridae</taxon>
        <taxon>Pentapetalae</taxon>
        <taxon>rosids</taxon>
        <taxon>malvids</taxon>
        <taxon>Malvales</taxon>
        <taxon>Malvaceae</taxon>
        <taxon>Byttnerioideae</taxon>
        <taxon>Theobroma</taxon>
    </lineage>
</organism>
<protein>
    <submittedName>
        <fullName evidence="1">Uncharacterized protein</fullName>
    </submittedName>
</protein>